<sequence length="166" mass="19672">VMIASIFHKDQKPNEFDKSKELSKIIQKFKQFLFKVDIFGASKKWDNKDISQNSNDIYQDIITLLKNNPDSKKLNLSEILKDMEYFISTDIIKLPFRDEYSYFSYYPFLLINGRFNIKKIQPNLTKMRKNLNGNRGRYLEVSIFDPTLSKWNELKKDLIDGLKVIS</sequence>
<accession>A0A0F9D9D7</accession>
<protein>
    <submittedName>
        <fullName evidence="1">Uncharacterized protein</fullName>
    </submittedName>
</protein>
<dbReference type="AlphaFoldDB" id="A0A0F9D9D7"/>
<comment type="caution">
    <text evidence="1">The sequence shown here is derived from an EMBL/GenBank/DDBJ whole genome shotgun (WGS) entry which is preliminary data.</text>
</comment>
<dbReference type="EMBL" id="LAZR01032643">
    <property type="protein sequence ID" value="KKL50321.1"/>
    <property type="molecule type" value="Genomic_DNA"/>
</dbReference>
<feature type="non-terminal residue" evidence="1">
    <location>
        <position position="1"/>
    </location>
</feature>
<gene>
    <name evidence="1" type="ORF">LCGC14_2306680</name>
</gene>
<reference evidence="1" key="1">
    <citation type="journal article" date="2015" name="Nature">
        <title>Complex archaea that bridge the gap between prokaryotes and eukaryotes.</title>
        <authorList>
            <person name="Spang A."/>
            <person name="Saw J.H."/>
            <person name="Jorgensen S.L."/>
            <person name="Zaremba-Niedzwiedzka K."/>
            <person name="Martijn J."/>
            <person name="Lind A.E."/>
            <person name="van Eijk R."/>
            <person name="Schleper C."/>
            <person name="Guy L."/>
            <person name="Ettema T.J."/>
        </authorList>
    </citation>
    <scope>NUCLEOTIDE SEQUENCE</scope>
</reference>
<organism evidence="1">
    <name type="scientific">marine sediment metagenome</name>
    <dbReference type="NCBI Taxonomy" id="412755"/>
    <lineage>
        <taxon>unclassified sequences</taxon>
        <taxon>metagenomes</taxon>
        <taxon>ecological metagenomes</taxon>
    </lineage>
</organism>
<proteinExistence type="predicted"/>
<name>A0A0F9D9D7_9ZZZZ</name>
<evidence type="ECO:0000313" key="1">
    <source>
        <dbReference type="EMBL" id="KKL50321.1"/>
    </source>
</evidence>